<dbReference type="Proteomes" id="UP000829194">
    <property type="component" value="Chromosome"/>
</dbReference>
<gene>
    <name evidence="1" type="ORF">MOV92_24730</name>
</gene>
<protein>
    <submittedName>
        <fullName evidence="1">Uncharacterized protein</fullName>
    </submittedName>
</protein>
<name>A0ABY3XEU4_9GAMM</name>
<reference evidence="1 2" key="1">
    <citation type="submission" date="2022-03" db="EMBL/GenBank/DDBJ databases">
        <title>Complete genome sequence of Lysobacter capsici VKM B-2533 and Lysobacter gummosus 10.1.1, promising sources of lytic agents.</title>
        <authorList>
            <person name="Tarlachkov S.V."/>
            <person name="Kudryakova I.V."/>
            <person name="Afoshin A.S."/>
            <person name="Leontyevskaya E.A."/>
            <person name="Leontyevskaya N.V."/>
        </authorList>
    </citation>
    <scope>NUCLEOTIDE SEQUENCE [LARGE SCALE GENOMIC DNA]</scope>
    <source>
        <strain evidence="1 2">10.1.1</strain>
    </source>
</reference>
<accession>A0ABY3XEU4</accession>
<organism evidence="1 2">
    <name type="scientific">Lysobacter gummosus</name>
    <dbReference type="NCBI Taxonomy" id="262324"/>
    <lineage>
        <taxon>Bacteria</taxon>
        <taxon>Pseudomonadati</taxon>
        <taxon>Pseudomonadota</taxon>
        <taxon>Gammaproteobacteria</taxon>
        <taxon>Lysobacterales</taxon>
        <taxon>Lysobacteraceae</taxon>
        <taxon>Lysobacter</taxon>
    </lineage>
</organism>
<evidence type="ECO:0000313" key="1">
    <source>
        <dbReference type="EMBL" id="UNP29618.1"/>
    </source>
</evidence>
<keyword evidence="2" id="KW-1185">Reference proteome</keyword>
<sequence>MDAEARRRITEAVLRADLGSRINFERDAEHDAQIVRVENWLTVAQTVEAITRNGYAVAAIVDASNEVPAI</sequence>
<proteinExistence type="predicted"/>
<dbReference type="EMBL" id="CP093547">
    <property type="protein sequence ID" value="UNP29618.1"/>
    <property type="molecule type" value="Genomic_DNA"/>
</dbReference>
<dbReference type="RefSeq" id="WP_148649138.1">
    <property type="nucleotide sequence ID" value="NZ_CP011131.1"/>
</dbReference>
<evidence type="ECO:0000313" key="2">
    <source>
        <dbReference type="Proteomes" id="UP000829194"/>
    </source>
</evidence>